<sequence>MSNKPRRKVNQDSARRVEEKLDSIAAIRVNKPRAERIEHDVRRRVLSPDVNLQRIGAYIREQERKEEKSLHGKRRKERNRDCGRHGPAKETRRRRLGISFSSERGGGVHCLQQRTAVRTVVRIRDRPDPDWDDLQANRIQHVSRKCDSKNSAKLRESENPGIVFRDPWRKDFEVRNSRSRQRSLVTGLHLF</sequence>
<gene>
    <name evidence="2" type="ORF">EXIGLDRAFT_230089</name>
</gene>
<evidence type="ECO:0000256" key="1">
    <source>
        <dbReference type="SAM" id="MobiDB-lite"/>
    </source>
</evidence>
<name>A0A165E6T2_EXIGL</name>
<feature type="region of interest" description="Disordered" evidence="1">
    <location>
        <begin position="63"/>
        <end position="97"/>
    </location>
</feature>
<dbReference type="EMBL" id="KV426163">
    <property type="protein sequence ID" value="KZV86195.1"/>
    <property type="molecule type" value="Genomic_DNA"/>
</dbReference>
<keyword evidence="3" id="KW-1185">Reference proteome</keyword>
<evidence type="ECO:0000313" key="3">
    <source>
        <dbReference type="Proteomes" id="UP000077266"/>
    </source>
</evidence>
<evidence type="ECO:0000313" key="2">
    <source>
        <dbReference type="EMBL" id="KZV86195.1"/>
    </source>
</evidence>
<reference evidence="2 3" key="1">
    <citation type="journal article" date="2016" name="Mol. Biol. Evol.">
        <title>Comparative Genomics of Early-Diverging Mushroom-Forming Fungi Provides Insights into the Origins of Lignocellulose Decay Capabilities.</title>
        <authorList>
            <person name="Nagy L.G."/>
            <person name="Riley R."/>
            <person name="Tritt A."/>
            <person name="Adam C."/>
            <person name="Daum C."/>
            <person name="Floudas D."/>
            <person name="Sun H."/>
            <person name="Yadav J.S."/>
            <person name="Pangilinan J."/>
            <person name="Larsson K.H."/>
            <person name="Matsuura K."/>
            <person name="Barry K."/>
            <person name="Labutti K."/>
            <person name="Kuo R."/>
            <person name="Ohm R.A."/>
            <person name="Bhattacharya S.S."/>
            <person name="Shirouzu T."/>
            <person name="Yoshinaga Y."/>
            <person name="Martin F.M."/>
            <person name="Grigoriev I.V."/>
            <person name="Hibbett D.S."/>
        </authorList>
    </citation>
    <scope>NUCLEOTIDE SEQUENCE [LARGE SCALE GENOMIC DNA]</scope>
    <source>
        <strain evidence="2 3">HHB12029</strain>
    </source>
</reference>
<organism evidence="2 3">
    <name type="scientific">Exidia glandulosa HHB12029</name>
    <dbReference type="NCBI Taxonomy" id="1314781"/>
    <lineage>
        <taxon>Eukaryota</taxon>
        <taxon>Fungi</taxon>
        <taxon>Dikarya</taxon>
        <taxon>Basidiomycota</taxon>
        <taxon>Agaricomycotina</taxon>
        <taxon>Agaricomycetes</taxon>
        <taxon>Auriculariales</taxon>
        <taxon>Exidiaceae</taxon>
        <taxon>Exidia</taxon>
    </lineage>
</organism>
<protein>
    <submittedName>
        <fullName evidence="2">Uncharacterized protein</fullName>
    </submittedName>
</protein>
<feature type="compositionally biased region" description="Basic and acidic residues" evidence="1">
    <location>
        <begin position="78"/>
        <end position="90"/>
    </location>
</feature>
<accession>A0A165E6T2</accession>
<dbReference type="Proteomes" id="UP000077266">
    <property type="component" value="Unassembled WGS sequence"/>
</dbReference>
<dbReference type="AlphaFoldDB" id="A0A165E6T2"/>
<dbReference type="InParanoid" id="A0A165E6T2"/>
<proteinExistence type="predicted"/>